<dbReference type="Gene3D" id="3.40.50.150">
    <property type="entry name" value="Vaccinia Virus protein VP39"/>
    <property type="match status" value="1"/>
</dbReference>
<dbReference type="RefSeq" id="WP_380251867.1">
    <property type="nucleotide sequence ID" value="NZ_JBHUII010000004.1"/>
</dbReference>
<evidence type="ECO:0000256" key="3">
    <source>
        <dbReference type="ARBA" id="ARBA00022691"/>
    </source>
</evidence>
<dbReference type="Proteomes" id="UP001597294">
    <property type="component" value="Unassembled WGS sequence"/>
</dbReference>
<reference evidence="6" key="1">
    <citation type="journal article" date="2019" name="Int. J. Syst. Evol. Microbiol.">
        <title>The Global Catalogue of Microorganisms (GCM) 10K type strain sequencing project: providing services to taxonomists for standard genome sequencing and annotation.</title>
        <authorList>
            <consortium name="The Broad Institute Genomics Platform"/>
            <consortium name="The Broad Institute Genome Sequencing Center for Infectious Disease"/>
            <person name="Wu L."/>
            <person name="Ma J."/>
        </authorList>
    </citation>
    <scope>NUCLEOTIDE SEQUENCE [LARGE SCALE GENOMIC DNA]</scope>
    <source>
        <strain evidence="6">CGMCC 4.7192</strain>
    </source>
</reference>
<accession>A0ABW5BJP3</accession>
<keyword evidence="6" id="KW-1185">Reference proteome</keyword>
<keyword evidence="2 5" id="KW-0808">Transferase</keyword>
<evidence type="ECO:0000256" key="2">
    <source>
        <dbReference type="ARBA" id="ARBA00022679"/>
    </source>
</evidence>
<feature type="domain" description="Methyltransferase type 11" evidence="4">
    <location>
        <begin position="47"/>
        <end position="140"/>
    </location>
</feature>
<dbReference type="PANTHER" id="PTHR43464">
    <property type="entry name" value="METHYLTRANSFERASE"/>
    <property type="match status" value="1"/>
</dbReference>
<evidence type="ECO:0000259" key="4">
    <source>
        <dbReference type="Pfam" id="PF08241"/>
    </source>
</evidence>
<dbReference type="SUPFAM" id="SSF53335">
    <property type="entry name" value="S-adenosyl-L-methionine-dependent methyltransferases"/>
    <property type="match status" value="1"/>
</dbReference>
<keyword evidence="1 5" id="KW-0489">Methyltransferase</keyword>
<comment type="caution">
    <text evidence="5">The sequence shown here is derived from an EMBL/GenBank/DDBJ whole genome shotgun (WGS) entry which is preliminary data.</text>
</comment>
<protein>
    <submittedName>
        <fullName evidence="5">Class I SAM-dependent methyltransferase</fullName>
        <ecNumber evidence="5">2.1.1.222</ecNumber>
        <ecNumber evidence="5">2.1.1.64</ecNumber>
    </submittedName>
</protein>
<evidence type="ECO:0000313" key="6">
    <source>
        <dbReference type="Proteomes" id="UP001597294"/>
    </source>
</evidence>
<gene>
    <name evidence="5" type="ORF">ACFSKO_12090</name>
</gene>
<name>A0ABW5BJP3_9PROT</name>
<dbReference type="GO" id="GO:0102208">
    <property type="term" value="F:2-polyprenyl-6-hydroxyphenol methylase activity"/>
    <property type="evidence" value="ECO:0007669"/>
    <property type="project" value="UniProtKB-EC"/>
</dbReference>
<dbReference type="EC" id="2.1.1.64" evidence="5"/>
<evidence type="ECO:0000313" key="5">
    <source>
        <dbReference type="EMBL" id="MFD2206363.1"/>
    </source>
</evidence>
<dbReference type="InterPro" id="IPR029063">
    <property type="entry name" value="SAM-dependent_MTases_sf"/>
</dbReference>
<dbReference type="CDD" id="cd02440">
    <property type="entry name" value="AdoMet_MTases"/>
    <property type="match status" value="1"/>
</dbReference>
<keyword evidence="3" id="KW-0949">S-adenosyl-L-methionine</keyword>
<dbReference type="EC" id="2.1.1.222" evidence="5"/>
<dbReference type="Pfam" id="PF08241">
    <property type="entry name" value="Methyltransf_11"/>
    <property type="match status" value="1"/>
</dbReference>
<organism evidence="5 6">
    <name type="scientific">Kiloniella antarctica</name>
    <dbReference type="NCBI Taxonomy" id="1550907"/>
    <lineage>
        <taxon>Bacteria</taxon>
        <taxon>Pseudomonadati</taxon>
        <taxon>Pseudomonadota</taxon>
        <taxon>Alphaproteobacteria</taxon>
        <taxon>Rhodospirillales</taxon>
        <taxon>Kiloniellaceae</taxon>
        <taxon>Kiloniella</taxon>
    </lineage>
</organism>
<sequence length="243" mass="27814">MSQNIYDKPDFFIGYSQLPRSVHGLTGAPEWPAIRAQLPDLKDKRVLDLGCGFGWFSRWAKEHGATSVLGLDLSEKMLSRAKSETHDDAIEYEVSDLEQLALPKTVYDFAYSSLAFHYIKDFNKLVATIFQALVPGAQFTFTIEHPIFMAPTSPAWSNDDEGQRIWPLNHYSVEGERKTDWFAKGVIKHHRTLGTTLNTLITNGFEIRHVQEWAPTREQVSQYPELLEEIDRPMMLLVSAQKR</sequence>
<dbReference type="GO" id="GO:0032259">
    <property type="term" value="P:methylation"/>
    <property type="evidence" value="ECO:0007669"/>
    <property type="project" value="UniProtKB-KW"/>
</dbReference>
<evidence type="ECO:0000256" key="1">
    <source>
        <dbReference type="ARBA" id="ARBA00022603"/>
    </source>
</evidence>
<dbReference type="EMBL" id="JBHUII010000004">
    <property type="protein sequence ID" value="MFD2206363.1"/>
    <property type="molecule type" value="Genomic_DNA"/>
</dbReference>
<dbReference type="PANTHER" id="PTHR43464:SF19">
    <property type="entry name" value="UBIQUINONE BIOSYNTHESIS O-METHYLTRANSFERASE, MITOCHONDRIAL"/>
    <property type="match status" value="1"/>
</dbReference>
<proteinExistence type="predicted"/>
<dbReference type="GO" id="GO:0061542">
    <property type="term" value="F:3-demethylubiquinol 3-O-methyltransferase activity"/>
    <property type="evidence" value="ECO:0007669"/>
    <property type="project" value="UniProtKB-EC"/>
</dbReference>
<dbReference type="InterPro" id="IPR013216">
    <property type="entry name" value="Methyltransf_11"/>
</dbReference>